<dbReference type="NCBIfam" id="TIGR00702">
    <property type="entry name" value="YcaO-type kinase domain"/>
    <property type="match status" value="1"/>
</dbReference>
<reference evidence="3 4" key="1">
    <citation type="submission" date="2016-10" db="EMBL/GenBank/DDBJ databases">
        <authorList>
            <person name="de Groot N.N."/>
        </authorList>
    </citation>
    <scope>NUCLEOTIDE SEQUENCE [LARGE SCALE GENOMIC DNA]</scope>
    <source>
        <strain evidence="3 4">CGMCC 4.2022</strain>
    </source>
</reference>
<organism evidence="3 4">
    <name type="scientific">Actinacidiphila guanduensis</name>
    <dbReference type="NCBI Taxonomy" id="310781"/>
    <lineage>
        <taxon>Bacteria</taxon>
        <taxon>Bacillati</taxon>
        <taxon>Actinomycetota</taxon>
        <taxon>Actinomycetes</taxon>
        <taxon>Kitasatosporales</taxon>
        <taxon>Streptomycetaceae</taxon>
        <taxon>Actinacidiphila</taxon>
    </lineage>
</organism>
<evidence type="ECO:0000313" key="3">
    <source>
        <dbReference type="EMBL" id="SDO78343.1"/>
    </source>
</evidence>
<keyword evidence="3" id="KW-0689">Ribosomal protein</keyword>
<dbReference type="InterPro" id="IPR027624">
    <property type="entry name" value="TOMM_cyclo_SagD"/>
</dbReference>
<dbReference type="AlphaFoldDB" id="A0A1H0MD46"/>
<dbReference type="InterPro" id="IPR003776">
    <property type="entry name" value="YcaO-like_dom"/>
</dbReference>
<protein>
    <submittedName>
        <fullName evidence="3">Ribosomal protein S12 methylthiotransferase accessory factor</fullName>
    </submittedName>
</protein>
<dbReference type="InterPro" id="IPR049274">
    <property type="entry name" value="LynD/TruD_wHTH-like"/>
</dbReference>
<dbReference type="PANTHER" id="PTHR37809:SF1">
    <property type="entry name" value="RIBOSOMAL PROTEIN S12 METHYLTHIOTRANSFERASE ACCESSORY FACTOR YCAO"/>
    <property type="match status" value="1"/>
</dbReference>
<dbReference type="Gene3D" id="3.30.160.660">
    <property type="match status" value="1"/>
</dbReference>
<dbReference type="NCBIfam" id="TIGR03882">
    <property type="entry name" value="cyclo_dehyd_2"/>
    <property type="match status" value="1"/>
</dbReference>
<dbReference type="Pfam" id="PF21084">
    <property type="entry name" value="WHD_DUF4423_like"/>
    <property type="match status" value="1"/>
</dbReference>
<dbReference type="EMBL" id="FNIE01000012">
    <property type="protein sequence ID" value="SDO78343.1"/>
    <property type="molecule type" value="Genomic_DNA"/>
</dbReference>
<feature type="compositionally biased region" description="Low complexity" evidence="1">
    <location>
        <begin position="157"/>
        <end position="169"/>
    </location>
</feature>
<keyword evidence="3" id="KW-0808">Transferase</keyword>
<evidence type="ECO:0000259" key="2">
    <source>
        <dbReference type="PROSITE" id="PS51664"/>
    </source>
</evidence>
<evidence type="ECO:0000256" key="1">
    <source>
        <dbReference type="SAM" id="MobiDB-lite"/>
    </source>
</evidence>
<dbReference type="RefSeq" id="WP_093786964.1">
    <property type="nucleotide sequence ID" value="NZ_FNIE01000012.1"/>
</dbReference>
<keyword evidence="3" id="KW-0687">Ribonucleoprotein</keyword>
<proteinExistence type="predicted"/>
<evidence type="ECO:0000313" key="4">
    <source>
        <dbReference type="Proteomes" id="UP000199341"/>
    </source>
</evidence>
<dbReference type="Proteomes" id="UP000199341">
    <property type="component" value="Unassembled WGS sequence"/>
</dbReference>
<keyword evidence="4" id="KW-1185">Reference proteome</keyword>
<feature type="domain" description="YcaO" evidence="2">
    <location>
        <begin position="439"/>
        <end position="810"/>
    </location>
</feature>
<dbReference type="Pfam" id="PF02624">
    <property type="entry name" value="YcaO"/>
    <property type="match status" value="1"/>
</dbReference>
<dbReference type="Gene3D" id="3.30.1330.230">
    <property type="match status" value="1"/>
</dbReference>
<dbReference type="PROSITE" id="PS51664">
    <property type="entry name" value="YCAO"/>
    <property type="match status" value="1"/>
</dbReference>
<dbReference type="Gene3D" id="3.40.50.720">
    <property type="entry name" value="NAD(P)-binding Rossmann-like Domain"/>
    <property type="match status" value="1"/>
</dbReference>
<dbReference type="GO" id="GO:0005840">
    <property type="term" value="C:ribosome"/>
    <property type="evidence" value="ECO:0007669"/>
    <property type="project" value="UniProtKB-KW"/>
</dbReference>
<dbReference type="STRING" id="310781.SAMN05216259_112163"/>
<feature type="region of interest" description="Disordered" evidence="1">
    <location>
        <begin position="156"/>
        <end position="188"/>
    </location>
</feature>
<dbReference type="GO" id="GO:0016740">
    <property type="term" value="F:transferase activity"/>
    <property type="evidence" value="ECO:0007669"/>
    <property type="project" value="UniProtKB-KW"/>
</dbReference>
<accession>A0A1H0MD46</accession>
<gene>
    <name evidence="3" type="ORF">SAMN05216259_112163</name>
</gene>
<dbReference type="OrthoDB" id="2379922at2"/>
<dbReference type="Gene3D" id="3.30.40.250">
    <property type="match status" value="1"/>
</dbReference>
<name>A0A1H0MD46_9ACTN</name>
<dbReference type="PANTHER" id="PTHR37809">
    <property type="entry name" value="RIBOSOMAL PROTEIN S12 METHYLTHIOTRANSFERASE ACCESSORY FACTOR YCAO"/>
    <property type="match status" value="1"/>
</dbReference>
<dbReference type="NCBIfam" id="TIGR03604">
    <property type="entry name" value="TOMM_cyclo_SagD"/>
    <property type="match status" value="1"/>
</dbReference>
<sequence length="810" mass="87648">MNDATDDAVPARKVLRFRPHLTVGMVPADAAYLFAEGETYAIPGAVTQSLVPYLAGKHTQDEIVTALADTHPPEIVYHTLGKLRARGYVVEWDDCVDPVAAALWEGGGFVGDRALAAATALTCEVVAVGDVDTEPVRRALTEAGITCLPAAPTAVSAGTAEDTGTAEAARTGDEGSTGRPAAPPAPSPGTLRVVLADDYLHPALAEIDRTARATGRPWLLARPVGTSTWIGPLFEPGTTGCWHCLAFRLRRNRMVETYVEERTGQRLVPVPAAVPSTSRLAAQSIALRVQRWAAGVAGAGATGDSGEQLDAGHGHVEVLHPLAASTVKHPPVHRAQCPECGEADLQARLGRRPITLAAELPVVFTEGGYRTKEPEALMAELEQLISPITGVIAGIETPRIADTRLPDGVVHTCIAGHNFALGAVGLDALREGLRSRASGKGSTALQARVGAVCEAVERYSGLFHGDEARITATYRELGEQAIHPNSLAQFSERQYRERDRWNAGDSSFAYVGVPFDENMPLEWSPIHSLTGGPTRYMPTMQHYYFYPKPHDKIYAWADSNGCAAGTTPDDALLQGMMELFERDAVAMWWYNRVPRPAVDLDTSDDPFVARCRDAYRSVRRELWVLDVTNDLGVPVFVAASRRTDKPVEDILMAFGAHLDPRVALRRALSELNQFLPAVVDVATDGSGYRFPDPTQLRWWATARLADHPYLAPDAARSAVSLDSFGHRPSHDIARDLRHAIDVCTTAGLETYALDFTRPDIGLPVMKAIVPGLRHFWARFAPGRLYDVPVALGWLDAPTAEADLNPVAMFL</sequence>
<dbReference type="InterPro" id="IPR022291">
    <property type="entry name" value="Bacteriocin_synth_cyclodeHase"/>
</dbReference>